<comment type="subcellular location">
    <subcellularLocation>
        <location evidence="1">Cytoplasm</location>
        <location evidence="1">Cytoskeleton</location>
        <location evidence="1">Microtubule organizing center</location>
        <location evidence="1">Centrosome</location>
    </subcellularLocation>
</comment>
<name>A0A7R8ZNT5_9CRUS</name>
<dbReference type="AlphaFoldDB" id="A0A7R8ZNT5"/>
<dbReference type="OrthoDB" id="6360974at2759"/>
<feature type="region of interest" description="Disordered" evidence="4">
    <location>
        <begin position="1"/>
        <end position="23"/>
    </location>
</feature>
<evidence type="ECO:0000256" key="3">
    <source>
        <dbReference type="ARBA" id="ARBA00023212"/>
    </source>
</evidence>
<feature type="compositionally biased region" description="Polar residues" evidence="4">
    <location>
        <begin position="520"/>
        <end position="533"/>
    </location>
</feature>
<feature type="compositionally biased region" description="Low complexity" evidence="4">
    <location>
        <begin position="566"/>
        <end position="575"/>
    </location>
</feature>
<evidence type="ECO:0000256" key="2">
    <source>
        <dbReference type="ARBA" id="ARBA00022490"/>
    </source>
</evidence>
<feature type="region of interest" description="Disordered" evidence="4">
    <location>
        <begin position="299"/>
        <end position="379"/>
    </location>
</feature>
<feature type="region of interest" description="Disordered" evidence="4">
    <location>
        <begin position="668"/>
        <end position="725"/>
    </location>
</feature>
<feature type="region of interest" description="Disordered" evidence="4">
    <location>
        <begin position="211"/>
        <end position="254"/>
    </location>
</feature>
<dbReference type="EMBL" id="OB660757">
    <property type="protein sequence ID" value="CAD7226136.1"/>
    <property type="molecule type" value="Genomic_DNA"/>
</dbReference>
<gene>
    <name evidence="5" type="ORF">CTOB1V02_LOCUS4061</name>
</gene>
<feature type="region of interest" description="Disordered" evidence="4">
    <location>
        <begin position="627"/>
        <end position="656"/>
    </location>
</feature>
<evidence type="ECO:0000313" key="5">
    <source>
        <dbReference type="EMBL" id="CAD7226136.1"/>
    </source>
</evidence>
<dbReference type="InterPro" id="IPR029299">
    <property type="entry name" value="ALMS_motif"/>
</dbReference>
<dbReference type="Pfam" id="PF15309">
    <property type="entry name" value="ALMS_motif"/>
    <property type="match status" value="1"/>
</dbReference>
<evidence type="ECO:0000256" key="1">
    <source>
        <dbReference type="ARBA" id="ARBA00004300"/>
    </source>
</evidence>
<feature type="compositionally biased region" description="Basic residues" evidence="4">
    <location>
        <begin position="536"/>
        <end position="551"/>
    </location>
</feature>
<sequence length="1001" mass="111982">MRGDGWTGGFVGWVGDPRRHPERHEHSLYTPVYSEPVSLRPLVPQDADGVAPVEWSEDILPGILAAQQPHDDDSVKLMATAEKDKEEVHDNDCNEGTINAESLSFAVGEAVSPRHQNLDHVSLRTPEQSPARNGSCPPDSIDRSITPASITSTASSLRKLEWDAAADVGYRPPSEVRIPDHPGDLSTIERMALMGQYPPFLSASVRSEMNLTRSDQHPPQRANSLSDLIPNREDRGACAAESEGRRRSGSASFLLEEQDERSAFRGRFRRSQRSLLSELCTSSATMVPTETQNLVLEEEEVATEDRPAEGFQQQAHADDGRSQEVEHSPSEGSTSADGSFHKYQTSPTVAPVGEKEHRTKRKPGTGSSRGNRHRDVFGSRSVDDVPSVRHHRRSWFEQFRTSSERHWEAYREGRVTRPPSFFPRMKSSHHLDLWRTLSMERRSAIGRIVQDLSRLTDLERDIVNCYAVSVSSGEGVSERGSQEEPDGVSRGGARRQSLNSRLPSSTEEEGTAGSRRSHHSNASCSTAVSSFYFTTRRPKERRRTGTSHAHRPLPPESTSHRHRGSESSSEASPSPEARRGHPTASSLDRNMAAAFLAQSSSRGGTRRRRRVMDERIHACAFEAQMDADTEPSFHSDRSSVEEPMLATAREQPRSLTEETVRLAQLDLGYHPSVEGRRRRPHTADAVGGGEQHKQPSSSRRRRPHSAAADVEEAVGTARGDDAPSTVRRLAKEVSRISEEQKRVCQHLSRLRGHFKNSRQRTFAQAPPWAIRPPWICPAPRSKQCPGRPNTTPDQEHLPEGGEGNAVGLSEAATRPAPVAFFVPLEEGKKLTKVKKGKHTLEEILVERKPKFVKHLAKRAIIREKDAAISRRKWLQQHLQAQEAKKAADEDSGNASEPDDRQVSLEAVKTIVSYAEMRRETTRKYKQLPEVRNKQATRVKAQEKSLNRILAQIYKERLLKEVLNGKIYHTHSDRVLCTLSLSVTYRLKLIFIAVSQNRSFCF</sequence>
<keyword evidence="3" id="KW-0206">Cytoskeleton</keyword>
<feature type="compositionally biased region" description="Basic and acidic residues" evidence="4">
    <location>
        <begin position="631"/>
        <end position="640"/>
    </location>
</feature>
<dbReference type="GO" id="GO:0005813">
    <property type="term" value="C:centrosome"/>
    <property type="evidence" value="ECO:0007669"/>
    <property type="project" value="UniProtKB-SubCell"/>
</dbReference>
<protein>
    <submittedName>
        <fullName evidence="5">Uncharacterized protein</fullName>
    </submittedName>
</protein>
<accession>A0A7R8ZNT5</accession>
<proteinExistence type="predicted"/>
<feature type="region of interest" description="Disordered" evidence="4">
    <location>
        <begin position="470"/>
        <end position="586"/>
    </location>
</feature>
<feature type="compositionally biased region" description="Basic and acidic residues" evidence="4">
    <location>
        <begin position="230"/>
        <end position="246"/>
    </location>
</feature>
<feature type="compositionally biased region" description="Gly residues" evidence="4">
    <location>
        <begin position="1"/>
        <end position="12"/>
    </location>
</feature>
<feature type="region of interest" description="Disordered" evidence="4">
    <location>
        <begin position="124"/>
        <end position="146"/>
    </location>
</feature>
<feature type="compositionally biased region" description="Polar residues" evidence="4">
    <location>
        <begin position="496"/>
        <end position="505"/>
    </location>
</feature>
<evidence type="ECO:0000256" key="4">
    <source>
        <dbReference type="SAM" id="MobiDB-lite"/>
    </source>
</evidence>
<reference evidence="5" key="1">
    <citation type="submission" date="2020-11" db="EMBL/GenBank/DDBJ databases">
        <authorList>
            <person name="Tran Van P."/>
        </authorList>
    </citation>
    <scope>NUCLEOTIDE SEQUENCE</scope>
</reference>
<keyword evidence="2" id="KW-0963">Cytoplasm</keyword>
<feature type="region of interest" description="Disordered" evidence="4">
    <location>
        <begin position="879"/>
        <end position="900"/>
    </location>
</feature>
<feature type="region of interest" description="Disordered" evidence="4">
    <location>
        <begin position="780"/>
        <end position="807"/>
    </location>
</feature>
<organism evidence="5">
    <name type="scientific">Cyprideis torosa</name>
    <dbReference type="NCBI Taxonomy" id="163714"/>
    <lineage>
        <taxon>Eukaryota</taxon>
        <taxon>Metazoa</taxon>
        <taxon>Ecdysozoa</taxon>
        <taxon>Arthropoda</taxon>
        <taxon>Crustacea</taxon>
        <taxon>Oligostraca</taxon>
        <taxon>Ostracoda</taxon>
        <taxon>Podocopa</taxon>
        <taxon>Podocopida</taxon>
        <taxon>Cytherocopina</taxon>
        <taxon>Cytheroidea</taxon>
        <taxon>Cytherideidae</taxon>
        <taxon>Cyprideis</taxon>
    </lineage>
</organism>
<feature type="compositionally biased region" description="Basic and acidic residues" evidence="4">
    <location>
        <begin position="316"/>
        <end position="329"/>
    </location>
</feature>
<feature type="compositionally biased region" description="Polar residues" evidence="4">
    <location>
        <begin position="330"/>
        <end position="348"/>
    </location>
</feature>